<dbReference type="OrthoDB" id="5584477at2759"/>
<keyword evidence="4" id="KW-1185">Reference proteome</keyword>
<dbReference type="Gene3D" id="1.10.510.10">
    <property type="entry name" value="Transferase(Phosphotransferase) domain 1"/>
    <property type="match status" value="1"/>
</dbReference>
<feature type="compositionally biased region" description="Basic residues" evidence="1">
    <location>
        <begin position="816"/>
        <end position="825"/>
    </location>
</feature>
<feature type="region of interest" description="Disordered" evidence="1">
    <location>
        <begin position="79"/>
        <end position="105"/>
    </location>
</feature>
<dbReference type="InterPro" id="IPR011009">
    <property type="entry name" value="Kinase-like_dom_sf"/>
</dbReference>
<dbReference type="AlphaFoldDB" id="A0A0C3ND77"/>
<dbReference type="InterPro" id="IPR000719">
    <property type="entry name" value="Prot_kinase_dom"/>
</dbReference>
<dbReference type="PANTHER" id="PTHR38248:SF2">
    <property type="entry name" value="FUNK1 11"/>
    <property type="match status" value="1"/>
</dbReference>
<feature type="compositionally biased region" description="Basic and acidic residues" evidence="1">
    <location>
        <begin position="773"/>
        <end position="782"/>
    </location>
</feature>
<dbReference type="Proteomes" id="UP000053257">
    <property type="component" value="Unassembled WGS sequence"/>
</dbReference>
<dbReference type="GO" id="GO:0004672">
    <property type="term" value="F:protein kinase activity"/>
    <property type="evidence" value="ECO:0007669"/>
    <property type="project" value="InterPro"/>
</dbReference>
<evidence type="ECO:0000256" key="1">
    <source>
        <dbReference type="SAM" id="MobiDB-lite"/>
    </source>
</evidence>
<reference evidence="3 4" key="1">
    <citation type="journal article" date="2014" name="PLoS Genet.">
        <title>Analysis of the Phlebiopsis gigantea genome, transcriptome and secretome provides insight into its pioneer colonization strategies of wood.</title>
        <authorList>
            <person name="Hori C."/>
            <person name="Ishida T."/>
            <person name="Igarashi K."/>
            <person name="Samejima M."/>
            <person name="Suzuki H."/>
            <person name="Master E."/>
            <person name="Ferreira P."/>
            <person name="Ruiz-Duenas F.J."/>
            <person name="Held B."/>
            <person name="Canessa P."/>
            <person name="Larrondo L.F."/>
            <person name="Schmoll M."/>
            <person name="Druzhinina I.S."/>
            <person name="Kubicek C.P."/>
            <person name="Gaskell J.A."/>
            <person name="Kersten P."/>
            <person name="St John F."/>
            <person name="Glasner J."/>
            <person name="Sabat G."/>
            <person name="Splinter BonDurant S."/>
            <person name="Syed K."/>
            <person name="Yadav J."/>
            <person name="Mgbeahuruike A.C."/>
            <person name="Kovalchuk A."/>
            <person name="Asiegbu F.O."/>
            <person name="Lackner G."/>
            <person name="Hoffmeister D."/>
            <person name="Rencoret J."/>
            <person name="Gutierrez A."/>
            <person name="Sun H."/>
            <person name="Lindquist E."/>
            <person name="Barry K."/>
            <person name="Riley R."/>
            <person name="Grigoriev I.V."/>
            <person name="Henrissat B."/>
            <person name="Kues U."/>
            <person name="Berka R.M."/>
            <person name="Martinez A.T."/>
            <person name="Covert S.F."/>
            <person name="Blanchette R.A."/>
            <person name="Cullen D."/>
        </authorList>
    </citation>
    <scope>NUCLEOTIDE SEQUENCE [LARGE SCALE GENOMIC DNA]</scope>
    <source>
        <strain evidence="3 4">11061_1 CR5-6</strain>
    </source>
</reference>
<sequence>MVLKHDGYFVGAMPPVRFLEDFMASTKDHLPTPRADFSRVALQTSVPDMCTRLLQAVDKAQICLGLRLYRTRTKNQWLNEANSESPNPLDSSKVEGKVERQQSQCQYGRWPAVGVRMRPRPRKGTKKRIDFVEPYNYSTAILGIEVQHRREADPFSDPQDPETDNAYDKRSTAPSPDQCPLPPPSTIPIMQTPHRPDKPSTPGVVHRPLAAVCSPNQPDPLYSTPQVKLEPQRSPMRLPVKPEPTSPICGFYPLFENPALESAAFRASLAEHAAEHFTRQQRTCFFQVVIFGRWARFLRWDRSGAISTERFDYVACPDLLSEFLWRFNHMSDEQRGLDPTATLAGPSEKRLFTRAVREFTDDLVRGHKDGVLQRPIQGAVMLLDDMPSWPVWKVRVVDATTKRSTDLLIGRPLSNELRVFGRATRAYIAYDLREERLVFLKDTWRIDHQNLRVESTTYRALKKNNVPHIPDLLYGGDVRNTRGRVQETLARNYADVDDEWRITNALPHIFVHHRIVQDIVYSLEGALGVQEFIQAIHDVLLAMQKAHDSARLLHRDLSIGNMMIDSNGRGVLNDWDQAGSLDEPAPGVGTRQFMSIPMLSERGKNHDIADDLESVYWVLLFGAMHMFTPPDKDIPLEIFDDEGVDHNGHLIGGNAKKNWLRDPGGLRALELPSPELRELLLDSQKCWLMFHLARDGSVDRDKDLQDEAKKVLELASDPSFWIDKYQATLQSFANRERTLNAPSALEPHTGASVNHASPTISTPGNHLMEPTEDEAKKRDPPHVKGNAKVNSTTATSRKRRVEDMDPDFTAPLVRSQRLRRSCRKT</sequence>
<evidence type="ECO:0000313" key="4">
    <source>
        <dbReference type="Proteomes" id="UP000053257"/>
    </source>
</evidence>
<accession>A0A0C3ND77</accession>
<dbReference type="InterPro" id="IPR008266">
    <property type="entry name" value="Tyr_kinase_AS"/>
</dbReference>
<feature type="compositionally biased region" description="Pro residues" evidence="1">
    <location>
        <begin position="177"/>
        <end position="186"/>
    </location>
</feature>
<dbReference type="Pfam" id="PF17667">
    <property type="entry name" value="Pkinase_fungal"/>
    <property type="match status" value="1"/>
</dbReference>
<dbReference type="HOGENOM" id="CLU_006410_5_0_1"/>
<protein>
    <recommendedName>
        <fullName evidence="2">Protein kinase domain-containing protein</fullName>
    </recommendedName>
</protein>
<dbReference type="PROSITE" id="PS50011">
    <property type="entry name" value="PROTEIN_KINASE_DOM"/>
    <property type="match status" value="1"/>
</dbReference>
<dbReference type="GO" id="GO:0005524">
    <property type="term" value="F:ATP binding"/>
    <property type="evidence" value="ECO:0007669"/>
    <property type="project" value="InterPro"/>
</dbReference>
<feature type="region of interest" description="Disordered" evidence="1">
    <location>
        <begin position="149"/>
        <end position="202"/>
    </location>
</feature>
<evidence type="ECO:0000259" key="2">
    <source>
        <dbReference type="PROSITE" id="PS50011"/>
    </source>
</evidence>
<evidence type="ECO:0000313" key="3">
    <source>
        <dbReference type="EMBL" id="KIP02474.1"/>
    </source>
</evidence>
<feature type="compositionally biased region" description="Polar residues" evidence="1">
    <location>
        <begin position="79"/>
        <end position="90"/>
    </location>
</feature>
<organism evidence="3 4">
    <name type="scientific">Phlebiopsis gigantea (strain 11061_1 CR5-6)</name>
    <name type="common">White-rot fungus</name>
    <name type="synonym">Peniophora gigantea</name>
    <dbReference type="NCBI Taxonomy" id="745531"/>
    <lineage>
        <taxon>Eukaryota</taxon>
        <taxon>Fungi</taxon>
        <taxon>Dikarya</taxon>
        <taxon>Basidiomycota</taxon>
        <taxon>Agaricomycotina</taxon>
        <taxon>Agaricomycetes</taxon>
        <taxon>Polyporales</taxon>
        <taxon>Phanerochaetaceae</taxon>
        <taxon>Phlebiopsis</taxon>
    </lineage>
</organism>
<name>A0A0C3ND77_PHLG1</name>
<feature type="compositionally biased region" description="Polar residues" evidence="1">
    <location>
        <begin position="751"/>
        <end position="764"/>
    </location>
</feature>
<dbReference type="PROSITE" id="PS00109">
    <property type="entry name" value="PROTEIN_KINASE_TYR"/>
    <property type="match status" value="1"/>
</dbReference>
<gene>
    <name evidence="3" type="ORF">PHLGIDRAFT_37885</name>
</gene>
<dbReference type="PANTHER" id="PTHR38248">
    <property type="entry name" value="FUNK1 6"/>
    <property type="match status" value="1"/>
</dbReference>
<dbReference type="SUPFAM" id="SSF56112">
    <property type="entry name" value="Protein kinase-like (PK-like)"/>
    <property type="match status" value="1"/>
</dbReference>
<feature type="region of interest" description="Disordered" evidence="1">
    <location>
        <begin position="744"/>
        <end position="825"/>
    </location>
</feature>
<feature type="domain" description="Protein kinase" evidence="2">
    <location>
        <begin position="414"/>
        <end position="720"/>
    </location>
</feature>
<dbReference type="EMBL" id="KN840673">
    <property type="protein sequence ID" value="KIP02474.1"/>
    <property type="molecule type" value="Genomic_DNA"/>
</dbReference>
<proteinExistence type="predicted"/>
<dbReference type="InterPro" id="IPR040976">
    <property type="entry name" value="Pkinase_fungal"/>
</dbReference>